<accession>A0ACC0CXQ4</accession>
<proteinExistence type="predicted"/>
<gene>
    <name evidence="1" type="ORF">F4821DRAFT_241570</name>
</gene>
<protein>
    <submittedName>
        <fullName evidence="1">Uncharacterized protein</fullName>
    </submittedName>
</protein>
<evidence type="ECO:0000313" key="2">
    <source>
        <dbReference type="Proteomes" id="UP001497680"/>
    </source>
</evidence>
<dbReference type="EMBL" id="MU394329">
    <property type="protein sequence ID" value="KAI6085107.1"/>
    <property type="molecule type" value="Genomic_DNA"/>
</dbReference>
<dbReference type="Proteomes" id="UP001497680">
    <property type="component" value="Unassembled WGS sequence"/>
</dbReference>
<comment type="caution">
    <text evidence="1">The sequence shown here is derived from an EMBL/GenBank/DDBJ whole genome shotgun (WGS) entry which is preliminary data.</text>
</comment>
<organism evidence="1 2">
    <name type="scientific">Hypoxylon rubiginosum</name>
    <dbReference type="NCBI Taxonomy" id="110542"/>
    <lineage>
        <taxon>Eukaryota</taxon>
        <taxon>Fungi</taxon>
        <taxon>Dikarya</taxon>
        <taxon>Ascomycota</taxon>
        <taxon>Pezizomycotina</taxon>
        <taxon>Sordariomycetes</taxon>
        <taxon>Xylariomycetidae</taxon>
        <taxon>Xylariales</taxon>
        <taxon>Hypoxylaceae</taxon>
        <taxon>Hypoxylon</taxon>
    </lineage>
</organism>
<keyword evidence="2" id="KW-1185">Reference proteome</keyword>
<reference evidence="1 2" key="1">
    <citation type="journal article" date="2022" name="New Phytol.">
        <title>Ecological generalism drives hyperdiversity of secondary metabolite gene clusters in xylarialean endophytes.</title>
        <authorList>
            <person name="Franco M.E.E."/>
            <person name="Wisecaver J.H."/>
            <person name="Arnold A.E."/>
            <person name="Ju Y.M."/>
            <person name="Slot J.C."/>
            <person name="Ahrendt S."/>
            <person name="Moore L.P."/>
            <person name="Eastman K.E."/>
            <person name="Scott K."/>
            <person name="Konkel Z."/>
            <person name="Mondo S.J."/>
            <person name="Kuo A."/>
            <person name="Hayes R.D."/>
            <person name="Haridas S."/>
            <person name="Andreopoulos B."/>
            <person name="Riley R."/>
            <person name="LaButti K."/>
            <person name="Pangilinan J."/>
            <person name="Lipzen A."/>
            <person name="Amirebrahimi M."/>
            <person name="Yan J."/>
            <person name="Adam C."/>
            <person name="Keymanesh K."/>
            <person name="Ng V."/>
            <person name="Louie K."/>
            <person name="Northen T."/>
            <person name="Drula E."/>
            <person name="Henrissat B."/>
            <person name="Hsieh H.M."/>
            <person name="Youens-Clark K."/>
            <person name="Lutzoni F."/>
            <person name="Miadlikowska J."/>
            <person name="Eastwood D.C."/>
            <person name="Hamelin R.C."/>
            <person name="Grigoriev I.V."/>
            <person name="U'Ren J.M."/>
        </authorList>
    </citation>
    <scope>NUCLEOTIDE SEQUENCE [LARGE SCALE GENOMIC DNA]</scope>
    <source>
        <strain evidence="1 2">ER1909</strain>
    </source>
</reference>
<sequence>MGSFARTFIPIGFAVVIGIANGYYAFNPAFREHQDSQLPLAKNNQQSSKAPEIKDESQQQSPKANSPPSR</sequence>
<name>A0ACC0CXQ4_9PEZI</name>
<evidence type="ECO:0000313" key="1">
    <source>
        <dbReference type="EMBL" id="KAI6085107.1"/>
    </source>
</evidence>